<evidence type="ECO:0000256" key="2">
    <source>
        <dbReference type="ARBA" id="ARBA00022692"/>
    </source>
</evidence>
<feature type="domain" description="TM2" evidence="7">
    <location>
        <begin position="136"/>
        <end position="183"/>
    </location>
</feature>
<feature type="signal peptide" evidence="6">
    <location>
        <begin position="1"/>
        <end position="22"/>
    </location>
</feature>
<protein>
    <submittedName>
        <fullName evidence="8">TM2 domain-containing protein</fullName>
    </submittedName>
</protein>
<feature type="transmembrane region" description="Helical" evidence="5">
    <location>
        <begin position="166"/>
        <end position="186"/>
    </location>
</feature>
<accession>A0ABR8JY33</accession>
<comment type="subcellular location">
    <subcellularLocation>
        <location evidence="1">Membrane</location>
        <topology evidence="1">Multi-pass membrane protein</topology>
    </subcellularLocation>
</comment>
<comment type="caution">
    <text evidence="8">The sequence shown here is derived from an EMBL/GenBank/DDBJ whole genome shotgun (WGS) entry which is preliminary data.</text>
</comment>
<evidence type="ECO:0000256" key="6">
    <source>
        <dbReference type="SAM" id="SignalP"/>
    </source>
</evidence>
<evidence type="ECO:0000313" key="8">
    <source>
        <dbReference type="EMBL" id="MBD2724287.1"/>
    </source>
</evidence>
<feature type="transmembrane region" description="Helical" evidence="5">
    <location>
        <begin position="192"/>
        <end position="211"/>
    </location>
</feature>
<keyword evidence="3 5" id="KW-1133">Transmembrane helix</keyword>
<evidence type="ECO:0000256" key="4">
    <source>
        <dbReference type="ARBA" id="ARBA00023136"/>
    </source>
</evidence>
<evidence type="ECO:0000259" key="7">
    <source>
        <dbReference type="Pfam" id="PF05154"/>
    </source>
</evidence>
<evidence type="ECO:0000256" key="1">
    <source>
        <dbReference type="ARBA" id="ARBA00004141"/>
    </source>
</evidence>
<organism evidence="8 9">
    <name type="scientific">Hymenobacter armeniacus</name>
    <dbReference type="NCBI Taxonomy" id="2771358"/>
    <lineage>
        <taxon>Bacteria</taxon>
        <taxon>Pseudomonadati</taxon>
        <taxon>Bacteroidota</taxon>
        <taxon>Cytophagia</taxon>
        <taxon>Cytophagales</taxon>
        <taxon>Hymenobacteraceae</taxon>
        <taxon>Hymenobacter</taxon>
    </lineage>
</organism>
<evidence type="ECO:0000256" key="5">
    <source>
        <dbReference type="SAM" id="Phobius"/>
    </source>
</evidence>
<gene>
    <name evidence="8" type="ORF">IC234_19320</name>
</gene>
<sequence>MTLFYLVRLAWVGALLTGAALAGCQRAAFSFQPTHGTSAAVGPEPDTVALASSPVLPAAVTAALPRRAGLSGQRAGQAVAPWPRRFRRPPSATARKLLVGQPVAAATIAPRRARVSSWHSAERGAPARVANDTVPQRSKGVAVVLALLLGVFGAHQFYLGYVGRGFLYLGLTAAAAMFLTLGLLAIAFGGPYGGFITVAVLVAFAVQAWLISDIVRILTGSLAPKDGEYFDRFF</sequence>
<dbReference type="Proteomes" id="UP000606003">
    <property type="component" value="Unassembled WGS sequence"/>
</dbReference>
<keyword evidence="2 5" id="KW-0812">Transmembrane</keyword>
<feature type="chain" id="PRO_5046344358" evidence="6">
    <location>
        <begin position="23"/>
        <end position="234"/>
    </location>
</feature>
<dbReference type="EMBL" id="JACXAC010000006">
    <property type="protein sequence ID" value="MBD2724287.1"/>
    <property type="molecule type" value="Genomic_DNA"/>
</dbReference>
<evidence type="ECO:0000256" key="3">
    <source>
        <dbReference type="ARBA" id="ARBA00022989"/>
    </source>
</evidence>
<dbReference type="InterPro" id="IPR007829">
    <property type="entry name" value="TM2"/>
</dbReference>
<evidence type="ECO:0000313" key="9">
    <source>
        <dbReference type="Proteomes" id="UP000606003"/>
    </source>
</evidence>
<keyword evidence="9" id="KW-1185">Reference proteome</keyword>
<name>A0ABR8JY33_9BACT</name>
<feature type="transmembrane region" description="Helical" evidence="5">
    <location>
        <begin position="140"/>
        <end position="159"/>
    </location>
</feature>
<keyword evidence="6" id="KW-0732">Signal</keyword>
<reference evidence="8 9" key="1">
    <citation type="submission" date="2020-09" db="EMBL/GenBank/DDBJ databases">
        <authorList>
            <person name="Kim M.K."/>
        </authorList>
    </citation>
    <scope>NUCLEOTIDE SEQUENCE [LARGE SCALE GENOMIC DNA]</scope>
    <source>
        <strain evidence="8 9">BT189</strain>
    </source>
</reference>
<keyword evidence="4 5" id="KW-0472">Membrane</keyword>
<proteinExistence type="predicted"/>
<dbReference type="Pfam" id="PF05154">
    <property type="entry name" value="TM2"/>
    <property type="match status" value="1"/>
</dbReference>